<comment type="caution">
    <text evidence="2">The sequence shown here is derived from an EMBL/GenBank/DDBJ whole genome shotgun (WGS) entry which is preliminary data.</text>
</comment>
<dbReference type="EMBL" id="BAABCM010000007">
    <property type="protein sequence ID" value="GAA3826243.1"/>
    <property type="molecule type" value="Genomic_DNA"/>
</dbReference>
<protein>
    <submittedName>
        <fullName evidence="2">Uncharacterized protein</fullName>
    </submittedName>
</protein>
<organism evidence="2 3">
    <name type="scientific">Amycolatopsis tucumanensis</name>
    <dbReference type="NCBI Taxonomy" id="401106"/>
    <lineage>
        <taxon>Bacteria</taxon>
        <taxon>Bacillati</taxon>
        <taxon>Actinomycetota</taxon>
        <taxon>Actinomycetes</taxon>
        <taxon>Pseudonocardiales</taxon>
        <taxon>Pseudonocardiaceae</taxon>
        <taxon>Amycolatopsis</taxon>
    </lineage>
</organism>
<keyword evidence="3" id="KW-1185">Reference proteome</keyword>
<accession>A0ABP7IT02</accession>
<evidence type="ECO:0000313" key="3">
    <source>
        <dbReference type="Proteomes" id="UP001501624"/>
    </source>
</evidence>
<feature type="region of interest" description="Disordered" evidence="1">
    <location>
        <begin position="1"/>
        <end position="78"/>
    </location>
</feature>
<proteinExistence type="predicted"/>
<name>A0ABP7IT02_9PSEU</name>
<feature type="compositionally biased region" description="Basic and acidic residues" evidence="1">
    <location>
        <begin position="1"/>
        <end position="11"/>
    </location>
</feature>
<evidence type="ECO:0000256" key="1">
    <source>
        <dbReference type="SAM" id="MobiDB-lite"/>
    </source>
</evidence>
<sequence>MGRSRAAERRFTASGGPSGELPAHFLPGGGAAKPAGGRIPCLSPGHARHGPATPAPLAADRRERRPPGATAASAERCRLRRELPLRELPPCPEAIAPSGSYRPGELPPCPEAIAATGSYRPGELPPCPEAIAATGSYRPGELPPCPEAIAATRSYRPRELPPQGAGTPPGSHRPLRKPPPPPGATAPPAAPTIPRPGHGRAADLVGAPG</sequence>
<gene>
    <name evidence="2" type="ORF">GCM10022380_51200</name>
</gene>
<dbReference type="Proteomes" id="UP001501624">
    <property type="component" value="Unassembled WGS sequence"/>
</dbReference>
<feature type="compositionally biased region" description="Pro residues" evidence="1">
    <location>
        <begin position="177"/>
        <end position="194"/>
    </location>
</feature>
<evidence type="ECO:0000313" key="2">
    <source>
        <dbReference type="EMBL" id="GAA3826243.1"/>
    </source>
</evidence>
<reference evidence="3" key="1">
    <citation type="journal article" date="2019" name="Int. J. Syst. Evol. Microbiol.">
        <title>The Global Catalogue of Microorganisms (GCM) 10K type strain sequencing project: providing services to taxonomists for standard genome sequencing and annotation.</title>
        <authorList>
            <consortium name="The Broad Institute Genomics Platform"/>
            <consortium name="The Broad Institute Genome Sequencing Center for Infectious Disease"/>
            <person name="Wu L."/>
            <person name="Ma J."/>
        </authorList>
    </citation>
    <scope>NUCLEOTIDE SEQUENCE [LARGE SCALE GENOMIC DNA]</scope>
    <source>
        <strain evidence="3">JCM 17017</strain>
    </source>
</reference>
<feature type="region of interest" description="Disordered" evidence="1">
    <location>
        <begin position="135"/>
        <end position="209"/>
    </location>
</feature>